<reference evidence="1" key="1">
    <citation type="submission" date="2016-03" db="EMBL/GenBank/DDBJ databases">
        <title>Mechanisms controlling the formation of the plant cell surface in tip-growing cells are functionally conserved among land plants.</title>
        <authorList>
            <person name="Honkanen S."/>
            <person name="Jones V.A."/>
            <person name="Morieri G."/>
            <person name="Champion C."/>
            <person name="Hetherington A.J."/>
            <person name="Kelly S."/>
            <person name="Saint-Marcoux D."/>
            <person name="Proust H."/>
            <person name="Prescott H."/>
            <person name="Dolan L."/>
        </authorList>
    </citation>
    <scope>NUCLEOTIDE SEQUENCE [LARGE SCALE GENOMIC DNA]</scope>
    <source>
        <tissue evidence="1">Whole gametophyte</tissue>
    </source>
</reference>
<organism evidence="1 2">
    <name type="scientific">Marchantia polymorpha subsp. ruderalis</name>
    <dbReference type="NCBI Taxonomy" id="1480154"/>
    <lineage>
        <taxon>Eukaryota</taxon>
        <taxon>Viridiplantae</taxon>
        <taxon>Streptophyta</taxon>
        <taxon>Embryophyta</taxon>
        <taxon>Marchantiophyta</taxon>
        <taxon>Marchantiopsida</taxon>
        <taxon>Marchantiidae</taxon>
        <taxon>Marchantiales</taxon>
        <taxon>Marchantiaceae</taxon>
        <taxon>Marchantia</taxon>
    </lineage>
</organism>
<sequence>MASRQDVGSEGEEVVGEGLGRRAGRFENLDRRVGSLKFSDPAVVTPPAAAATAAAAGGDHRRCHRLFGWWSRMRA</sequence>
<dbReference type="Proteomes" id="UP000077202">
    <property type="component" value="Unassembled WGS sequence"/>
</dbReference>
<evidence type="ECO:0000313" key="2">
    <source>
        <dbReference type="Proteomes" id="UP000077202"/>
    </source>
</evidence>
<dbReference type="EMBL" id="LVLJ01002675">
    <property type="protein sequence ID" value="OAE24169.1"/>
    <property type="molecule type" value="Genomic_DNA"/>
</dbReference>
<protein>
    <submittedName>
        <fullName evidence="1">Uncharacterized protein</fullName>
    </submittedName>
</protein>
<keyword evidence="2" id="KW-1185">Reference proteome</keyword>
<gene>
    <name evidence="1" type="ORF">AXG93_2752s1850</name>
</gene>
<accession>A0A176VTP8</accession>
<comment type="caution">
    <text evidence="1">The sequence shown here is derived from an EMBL/GenBank/DDBJ whole genome shotgun (WGS) entry which is preliminary data.</text>
</comment>
<dbReference type="AlphaFoldDB" id="A0A176VTP8"/>
<proteinExistence type="predicted"/>
<evidence type="ECO:0000313" key="1">
    <source>
        <dbReference type="EMBL" id="OAE24169.1"/>
    </source>
</evidence>
<name>A0A176VTP8_MARPO</name>